<dbReference type="SUPFAM" id="SSF48008">
    <property type="entry name" value="GntR ligand-binding domain-like"/>
    <property type="match status" value="1"/>
</dbReference>
<comment type="caution">
    <text evidence="6">The sequence shown here is derived from an EMBL/GenBank/DDBJ whole genome shotgun (WGS) entry which is preliminary data.</text>
</comment>
<dbReference type="InterPro" id="IPR036390">
    <property type="entry name" value="WH_DNA-bd_sf"/>
</dbReference>
<dbReference type="SMART" id="SM00345">
    <property type="entry name" value="HTH_GNTR"/>
    <property type="match status" value="1"/>
</dbReference>
<evidence type="ECO:0000256" key="2">
    <source>
        <dbReference type="ARBA" id="ARBA00023125"/>
    </source>
</evidence>
<evidence type="ECO:0000256" key="1">
    <source>
        <dbReference type="ARBA" id="ARBA00023015"/>
    </source>
</evidence>
<sequence>MTAIDQDRVAPHQIKDWVYDRLRQALIDQDIAPGEPLREAALTERYGISKTPIREALVRLQRDGLVEIAAYRGARASTYTRERLLEIFETREILESECVRRAAQDESGEVARQLQATVDAAEAALAADDLDTVGHNLDEFDSILFAQLHNTLLDEIRDRLTMHLQRMGRTHLTAESARRSLGDHRAIIEAITAHDVDGALRALRAHLQSVQEQQVAALGL</sequence>
<evidence type="ECO:0000313" key="6">
    <source>
        <dbReference type="EMBL" id="MBZ5739502.1"/>
    </source>
</evidence>
<dbReference type="RefSeq" id="WP_224123869.1">
    <property type="nucleotide sequence ID" value="NZ_JAIQZJ010000008.1"/>
</dbReference>
<dbReference type="SMART" id="SM00895">
    <property type="entry name" value="FCD"/>
    <property type="match status" value="1"/>
</dbReference>
<keyword evidence="2" id="KW-0238">DNA-binding</keyword>
<dbReference type="InterPro" id="IPR008920">
    <property type="entry name" value="TF_FadR/GntR_C"/>
</dbReference>
<dbReference type="Pfam" id="PF00392">
    <property type="entry name" value="GntR"/>
    <property type="match status" value="1"/>
</dbReference>
<dbReference type="PANTHER" id="PTHR43537:SF5">
    <property type="entry name" value="UXU OPERON TRANSCRIPTIONAL REGULATOR"/>
    <property type="match status" value="1"/>
</dbReference>
<dbReference type="PANTHER" id="PTHR43537">
    <property type="entry name" value="TRANSCRIPTIONAL REGULATOR, GNTR FAMILY"/>
    <property type="match status" value="1"/>
</dbReference>
<dbReference type="EMBL" id="JAIQZJ010000008">
    <property type="protein sequence ID" value="MBZ5739502.1"/>
    <property type="molecule type" value="Genomic_DNA"/>
</dbReference>
<organism evidence="6 7">
    <name type="scientific">Nocardioides mangrovi</name>
    <dbReference type="NCBI Taxonomy" id="2874580"/>
    <lineage>
        <taxon>Bacteria</taxon>
        <taxon>Bacillati</taxon>
        <taxon>Actinomycetota</taxon>
        <taxon>Actinomycetes</taxon>
        <taxon>Propionibacteriales</taxon>
        <taxon>Nocardioidaceae</taxon>
        <taxon>Nocardioides</taxon>
    </lineage>
</organism>
<dbReference type="InterPro" id="IPR036388">
    <property type="entry name" value="WH-like_DNA-bd_sf"/>
</dbReference>
<dbReference type="Gene3D" id="1.20.120.530">
    <property type="entry name" value="GntR ligand-binding domain-like"/>
    <property type="match status" value="1"/>
</dbReference>
<keyword evidence="3" id="KW-0804">Transcription</keyword>
<evidence type="ECO:0000256" key="3">
    <source>
        <dbReference type="ARBA" id="ARBA00023163"/>
    </source>
</evidence>
<keyword evidence="1" id="KW-0805">Transcription regulation</keyword>
<evidence type="ECO:0000259" key="4">
    <source>
        <dbReference type="SMART" id="SM00345"/>
    </source>
</evidence>
<dbReference type="Proteomes" id="UP000780875">
    <property type="component" value="Unassembled WGS sequence"/>
</dbReference>
<dbReference type="InterPro" id="IPR000524">
    <property type="entry name" value="Tscrpt_reg_HTH_GntR"/>
</dbReference>
<proteinExistence type="predicted"/>
<dbReference type="Gene3D" id="1.10.10.10">
    <property type="entry name" value="Winged helix-like DNA-binding domain superfamily/Winged helix DNA-binding domain"/>
    <property type="match status" value="1"/>
</dbReference>
<feature type="domain" description="GntR C-terminal" evidence="5">
    <location>
        <begin position="86"/>
        <end position="209"/>
    </location>
</feature>
<name>A0ABS7UFE3_9ACTN</name>
<evidence type="ECO:0000259" key="5">
    <source>
        <dbReference type="SMART" id="SM00895"/>
    </source>
</evidence>
<dbReference type="SUPFAM" id="SSF46785">
    <property type="entry name" value="Winged helix' DNA-binding domain"/>
    <property type="match status" value="1"/>
</dbReference>
<reference evidence="6 7" key="1">
    <citation type="submission" date="2021-09" db="EMBL/GenBank/DDBJ databases">
        <title>Whole genome sequence of Nocardioides sp. GBK3QG-3.</title>
        <authorList>
            <person name="Tuo L."/>
        </authorList>
    </citation>
    <scope>NUCLEOTIDE SEQUENCE [LARGE SCALE GENOMIC DNA]</scope>
    <source>
        <strain evidence="6 7">GBK3QG-3</strain>
    </source>
</reference>
<evidence type="ECO:0000313" key="7">
    <source>
        <dbReference type="Proteomes" id="UP000780875"/>
    </source>
</evidence>
<dbReference type="Pfam" id="PF07729">
    <property type="entry name" value="FCD"/>
    <property type="match status" value="1"/>
</dbReference>
<gene>
    <name evidence="6" type="ORF">K8U61_15115</name>
</gene>
<feature type="domain" description="HTH gntR-type" evidence="4">
    <location>
        <begin position="18"/>
        <end position="76"/>
    </location>
</feature>
<keyword evidence="7" id="KW-1185">Reference proteome</keyword>
<dbReference type="InterPro" id="IPR011711">
    <property type="entry name" value="GntR_C"/>
</dbReference>
<protein>
    <submittedName>
        <fullName evidence="6">GntR family transcriptional regulator</fullName>
    </submittedName>
</protein>
<accession>A0ABS7UFE3</accession>